<dbReference type="Proteomes" id="UP000012153">
    <property type="component" value="Unassembled WGS sequence"/>
</dbReference>
<accession>M6U9W8</accession>
<proteinExistence type="predicted"/>
<dbReference type="EMBL" id="AHOP02000022">
    <property type="protein sequence ID" value="EMO41310.1"/>
    <property type="molecule type" value="Genomic_DNA"/>
</dbReference>
<evidence type="ECO:0000313" key="2">
    <source>
        <dbReference type="Proteomes" id="UP000012153"/>
    </source>
</evidence>
<evidence type="ECO:0000313" key="1">
    <source>
        <dbReference type="EMBL" id="EMO41310.1"/>
    </source>
</evidence>
<gene>
    <name evidence="1" type="ORF">LEP1GSC186_3502</name>
</gene>
<protein>
    <submittedName>
        <fullName evidence="1">Uncharacterized protein</fullName>
    </submittedName>
</protein>
<sequence>MVHFEKSDLFYKEINFRNGFLGYENLILNKAVFKTFLIFLKEVFRTDPFEMKFYRFRMNLVGLGILPK</sequence>
<reference evidence="1 2" key="1">
    <citation type="submission" date="2013-01" db="EMBL/GenBank/DDBJ databases">
        <authorList>
            <person name="Harkins D.M."/>
            <person name="Durkin A.S."/>
            <person name="Brinkac L.M."/>
            <person name="Haft D.H."/>
            <person name="Selengut J.D."/>
            <person name="Sanka R."/>
            <person name="DePew J."/>
            <person name="Purushe J."/>
            <person name="Matthias M.A."/>
            <person name="Vinetz J.M."/>
            <person name="Sutton G.G."/>
            <person name="Nierman W.C."/>
            <person name="Fouts D.E."/>
        </authorList>
    </citation>
    <scope>NUCLEOTIDE SEQUENCE [LARGE SCALE GENOMIC DNA]</scope>
    <source>
        <strain evidence="1 2">ZUN142</strain>
    </source>
</reference>
<name>M6U9W8_9LEPT</name>
<organism evidence="1 2">
    <name type="scientific">Leptospira noguchii serovar Autumnalis str. ZUN142</name>
    <dbReference type="NCBI Taxonomy" id="1085540"/>
    <lineage>
        <taxon>Bacteria</taxon>
        <taxon>Pseudomonadati</taxon>
        <taxon>Spirochaetota</taxon>
        <taxon>Spirochaetia</taxon>
        <taxon>Leptospirales</taxon>
        <taxon>Leptospiraceae</taxon>
        <taxon>Leptospira</taxon>
    </lineage>
</organism>
<comment type="caution">
    <text evidence="1">The sequence shown here is derived from an EMBL/GenBank/DDBJ whole genome shotgun (WGS) entry which is preliminary data.</text>
</comment>
<dbReference type="AlphaFoldDB" id="M6U9W8"/>